<dbReference type="GO" id="GO:0005789">
    <property type="term" value="C:endoplasmic reticulum membrane"/>
    <property type="evidence" value="ECO:0007669"/>
    <property type="project" value="TreeGrafter"/>
</dbReference>
<evidence type="ECO:0000256" key="1">
    <source>
        <dbReference type="ARBA" id="ARBA00004211"/>
    </source>
</evidence>
<dbReference type="GO" id="GO:0006886">
    <property type="term" value="P:intracellular protein transport"/>
    <property type="evidence" value="ECO:0007669"/>
    <property type="project" value="InterPro"/>
</dbReference>
<evidence type="ECO:0000256" key="4">
    <source>
        <dbReference type="ARBA" id="ARBA00022927"/>
    </source>
</evidence>
<comment type="subcellular location">
    <subcellularLocation>
        <location evidence="1">Membrane</location>
        <topology evidence="1">Single-pass type IV membrane protein</topology>
    </subcellularLocation>
</comment>
<dbReference type="Pfam" id="PF05008">
    <property type="entry name" value="V-SNARE"/>
    <property type="match status" value="1"/>
</dbReference>
<dbReference type="InterPro" id="IPR007705">
    <property type="entry name" value="Vesicle_trsprt_v-SNARE_N"/>
</dbReference>
<dbReference type="Gene3D" id="1.20.5.110">
    <property type="match status" value="1"/>
</dbReference>
<evidence type="ECO:0000256" key="8">
    <source>
        <dbReference type="SAM" id="Coils"/>
    </source>
</evidence>
<evidence type="ECO:0000313" key="12">
    <source>
        <dbReference type="Proteomes" id="UP000320333"/>
    </source>
</evidence>
<dbReference type="OrthoDB" id="19261at2759"/>
<dbReference type="GO" id="GO:0005794">
    <property type="term" value="C:Golgi apparatus"/>
    <property type="evidence" value="ECO:0007669"/>
    <property type="project" value="TreeGrafter"/>
</dbReference>
<dbReference type="GO" id="GO:0000149">
    <property type="term" value="F:SNARE binding"/>
    <property type="evidence" value="ECO:0007669"/>
    <property type="project" value="TreeGrafter"/>
</dbReference>
<dbReference type="Pfam" id="PF03908">
    <property type="entry name" value="Sec20"/>
    <property type="match status" value="1"/>
</dbReference>
<dbReference type="SUPFAM" id="SSF58038">
    <property type="entry name" value="SNARE fusion complex"/>
    <property type="match status" value="1"/>
</dbReference>
<dbReference type="GO" id="GO:0006906">
    <property type="term" value="P:vesicle fusion"/>
    <property type="evidence" value="ECO:0007669"/>
    <property type="project" value="TreeGrafter"/>
</dbReference>
<dbReference type="PROSITE" id="PS50192">
    <property type="entry name" value="T_SNARE"/>
    <property type="match status" value="1"/>
</dbReference>
<feature type="coiled-coil region" evidence="8">
    <location>
        <begin position="158"/>
        <end position="185"/>
    </location>
</feature>
<dbReference type="InterPro" id="IPR038407">
    <property type="entry name" value="v-SNARE_N_sf"/>
</dbReference>
<keyword evidence="3 9" id="KW-0812">Transmembrane</keyword>
<proteinExistence type="predicted"/>
<keyword evidence="7 9" id="KW-0472">Membrane</keyword>
<dbReference type="GO" id="GO:0031201">
    <property type="term" value="C:SNARE complex"/>
    <property type="evidence" value="ECO:0007669"/>
    <property type="project" value="InterPro"/>
</dbReference>
<evidence type="ECO:0000313" key="11">
    <source>
        <dbReference type="EMBL" id="TPX75133.1"/>
    </source>
</evidence>
<keyword evidence="4" id="KW-0653">Protein transport</keyword>
<evidence type="ECO:0000256" key="5">
    <source>
        <dbReference type="ARBA" id="ARBA00022989"/>
    </source>
</evidence>
<gene>
    <name evidence="11" type="ORF">CcCBS67573_g03593</name>
</gene>
<dbReference type="PANTHER" id="PTHR21230">
    <property type="entry name" value="VESICLE TRANSPORT V-SNARE PROTEIN VTI1-RELATED"/>
    <property type="match status" value="1"/>
</dbReference>
<dbReference type="Proteomes" id="UP000320333">
    <property type="component" value="Unassembled WGS sequence"/>
</dbReference>
<accession>A0A507FFX8</accession>
<dbReference type="EMBL" id="QEAP01000093">
    <property type="protein sequence ID" value="TPX75133.1"/>
    <property type="molecule type" value="Genomic_DNA"/>
</dbReference>
<keyword evidence="12" id="KW-1185">Reference proteome</keyword>
<feature type="domain" description="T-SNARE coiled-coil homology" evidence="10">
    <location>
        <begin position="120"/>
        <end position="182"/>
    </location>
</feature>
<dbReference type="InterPro" id="IPR056173">
    <property type="entry name" value="Sec20_C"/>
</dbReference>
<dbReference type="GO" id="GO:0031902">
    <property type="term" value="C:late endosome membrane"/>
    <property type="evidence" value="ECO:0007669"/>
    <property type="project" value="TreeGrafter"/>
</dbReference>
<keyword evidence="5 9" id="KW-1133">Transmembrane helix</keyword>
<dbReference type="GO" id="GO:0005484">
    <property type="term" value="F:SNAP receptor activity"/>
    <property type="evidence" value="ECO:0007669"/>
    <property type="project" value="InterPro"/>
</dbReference>
<evidence type="ECO:0000256" key="6">
    <source>
        <dbReference type="ARBA" id="ARBA00023054"/>
    </source>
</evidence>
<dbReference type="CDD" id="cd15861">
    <property type="entry name" value="SNARE_SNAP25N_23N_29N_SEC9N"/>
    <property type="match status" value="1"/>
</dbReference>
<dbReference type="Gene3D" id="1.20.58.400">
    <property type="entry name" value="t-snare proteins"/>
    <property type="match status" value="1"/>
</dbReference>
<comment type="caution">
    <text evidence="11">The sequence shown here is derived from an EMBL/GenBank/DDBJ whole genome shotgun (WGS) entry which is preliminary data.</text>
</comment>
<dbReference type="STRING" id="246404.A0A507FFX8"/>
<evidence type="ECO:0000256" key="3">
    <source>
        <dbReference type="ARBA" id="ARBA00022692"/>
    </source>
</evidence>
<evidence type="ECO:0000256" key="7">
    <source>
        <dbReference type="ARBA" id="ARBA00023136"/>
    </source>
</evidence>
<dbReference type="InterPro" id="IPR000727">
    <property type="entry name" value="T_SNARE_dom"/>
</dbReference>
<organism evidence="11 12">
    <name type="scientific">Chytriomyces confervae</name>
    <dbReference type="NCBI Taxonomy" id="246404"/>
    <lineage>
        <taxon>Eukaryota</taxon>
        <taxon>Fungi</taxon>
        <taxon>Fungi incertae sedis</taxon>
        <taxon>Chytridiomycota</taxon>
        <taxon>Chytridiomycota incertae sedis</taxon>
        <taxon>Chytridiomycetes</taxon>
        <taxon>Chytridiales</taxon>
        <taxon>Chytriomycetaceae</taxon>
        <taxon>Chytriomyces</taxon>
    </lineage>
</organism>
<dbReference type="GO" id="GO:0012507">
    <property type="term" value="C:ER to Golgi transport vesicle membrane"/>
    <property type="evidence" value="ECO:0007669"/>
    <property type="project" value="TreeGrafter"/>
</dbReference>
<keyword evidence="2" id="KW-0813">Transport</keyword>
<sequence length="261" mass="29836">MSAEIEEFDEQMQDLLKGITQVLEREIPTLRGSERVERCSYLKNRLTRAKQVQRTIVVEIRELPKEQVAEWEAKAKQYEAEIGRLLQDVEWAETTAKTGAEPVKRTVDDMTAKEIAQQAMQIQDQTSAATDRTKQIVAQTIEIGAAVNDELKKQGEQLHNIAEGIENVESNLKRADKQLRVFMRRMSTDKIFLLFIFLIVIGLVVAIVLYILKKQGGDIANSRSHSHKVLTVKHLNSDKYRRLKPANLVLSKYPRGLNEEL</sequence>
<protein>
    <recommendedName>
        <fullName evidence="10">t-SNARE coiled-coil homology domain-containing protein</fullName>
    </recommendedName>
</protein>
<dbReference type="InterPro" id="IPR044766">
    <property type="entry name" value="NPSN/SNAP25-like_N_SNARE"/>
</dbReference>
<evidence type="ECO:0000256" key="2">
    <source>
        <dbReference type="ARBA" id="ARBA00022448"/>
    </source>
</evidence>
<name>A0A507FFX8_9FUNG</name>
<feature type="transmembrane region" description="Helical" evidence="9">
    <location>
        <begin position="191"/>
        <end position="212"/>
    </location>
</feature>
<dbReference type="AlphaFoldDB" id="A0A507FFX8"/>
<dbReference type="PANTHER" id="PTHR21230:SF79">
    <property type="entry name" value="T-SNARE COILED-COIL HOMOLOGY DOMAIN-CONTAINING PROTEIN"/>
    <property type="match status" value="1"/>
</dbReference>
<evidence type="ECO:0000256" key="9">
    <source>
        <dbReference type="SAM" id="Phobius"/>
    </source>
</evidence>
<evidence type="ECO:0000259" key="10">
    <source>
        <dbReference type="PROSITE" id="PS50192"/>
    </source>
</evidence>
<reference evidence="11 12" key="1">
    <citation type="journal article" date="2019" name="Sci. Rep.">
        <title>Comparative genomics of chytrid fungi reveal insights into the obligate biotrophic and pathogenic lifestyle of Synchytrium endobioticum.</title>
        <authorList>
            <person name="van de Vossenberg B.T.L.H."/>
            <person name="Warris S."/>
            <person name="Nguyen H.D.T."/>
            <person name="van Gent-Pelzer M.P.E."/>
            <person name="Joly D.L."/>
            <person name="van de Geest H.C."/>
            <person name="Bonants P.J.M."/>
            <person name="Smith D.S."/>
            <person name="Levesque C.A."/>
            <person name="van der Lee T.A.J."/>
        </authorList>
    </citation>
    <scope>NUCLEOTIDE SEQUENCE [LARGE SCALE GENOMIC DNA]</scope>
    <source>
        <strain evidence="11 12">CBS 675.73</strain>
    </source>
</reference>
<dbReference type="SMART" id="SM00397">
    <property type="entry name" value="t_SNARE"/>
    <property type="match status" value="1"/>
</dbReference>
<keyword evidence="6 8" id="KW-0175">Coiled coil</keyword>